<organism evidence="2 3">
    <name type="scientific">Candidatus Magasanikbacteria bacterium CG10_big_fil_rev_8_21_14_0_10_43_6</name>
    <dbReference type="NCBI Taxonomy" id="1974650"/>
    <lineage>
        <taxon>Bacteria</taxon>
        <taxon>Candidatus Magasanikiibacteriota</taxon>
    </lineage>
</organism>
<evidence type="ECO:0000313" key="2">
    <source>
        <dbReference type="EMBL" id="PIT86562.1"/>
    </source>
</evidence>
<dbReference type="Pfam" id="PF01978">
    <property type="entry name" value="TrmB"/>
    <property type="match status" value="1"/>
</dbReference>
<evidence type="ECO:0000259" key="1">
    <source>
        <dbReference type="Pfam" id="PF01978"/>
    </source>
</evidence>
<comment type="caution">
    <text evidence="2">The sequence shown here is derived from an EMBL/GenBank/DDBJ whole genome shotgun (WGS) entry which is preliminary data.</text>
</comment>
<dbReference type="InterPro" id="IPR011991">
    <property type="entry name" value="ArsR-like_HTH"/>
</dbReference>
<dbReference type="EMBL" id="PFBZ01000105">
    <property type="protein sequence ID" value="PIT86562.1"/>
    <property type="molecule type" value="Genomic_DNA"/>
</dbReference>
<dbReference type="InterPro" id="IPR051797">
    <property type="entry name" value="TrmB-like"/>
</dbReference>
<dbReference type="InterPro" id="IPR036388">
    <property type="entry name" value="WH-like_DNA-bd_sf"/>
</dbReference>
<reference evidence="3" key="1">
    <citation type="submission" date="2017-09" db="EMBL/GenBank/DDBJ databases">
        <title>Depth-based differentiation of microbial function through sediment-hosted aquifers and enrichment of novel symbionts in the deep terrestrial subsurface.</title>
        <authorList>
            <person name="Probst A.J."/>
            <person name="Ladd B."/>
            <person name="Jarett J.K."/>
            <person name="Geller-Mcgrath D.E."/>
            <person name="Sieber C.M.K."/>
            <person name="Emerson J.B."/>
            <person name="Anantharaman K."/>
            <person name="Thomas B.C."/>
            <person name="Malmstrom R."/>
            <person name="Stieglmeier M."/>
            <person name="Klingl A."/>
            <person name="Woyke T."/>
            <person name="Ryan C.M."/>
            <person name="Banfield J.F."/>
        </authorList>
    </citation>
    <scope>NUCLEOTIDE SEQUENCE [LARGE SCALE GENOMIC DNA]</scope>
</reference>
<name>A0A2M6W196_9BACT</name>
<dbReference type="InterPro" id="IPR036390">
    <property type="entry name" value="WH_DNA-bd_sf"/>
</dbReference>
<dbReference type="AlphaFoldDB" id="A0A2M6W196"/>
<gene>
    <name evidence="2" type="ORF">COU33_02435</name>
</gene>
<dbReference type="PANTHER" id="PTHR34293">
    <property type="entry name" value="HTH-TYPE TRANSCRIPTIONAL REGULATOR TRMBL2"/>
    <property type="match status" value="1"/>
</dbReference>
<dbReference type="SUPFAM" id="SSF46785">
    <property type="entry name" value="Winged helix' DNA-binding domain"/>
    <property type="match status" value="1"/>
</dbReference>
<protein>
    <recommendedName>
        <fullName evidence="1">Transcription regulator TrmB N-terminal domain-containing protein</fullName>
    </recommendedName>
</protein>
<accession>A0A2M6W196</accession>
<dbReference type="InterPro" id="IPR002831">
    <property type="entry name" value="Tscrpt_reg_TrmB_N"/>
</dbReference>
<dbReference type="PANTHER" id="PTHR34293:SF1">
    <property type="entry name" value="HTH-TYPE TRANSCRIPTIONAL REGULATOR TRMBL2"/>
    <property type="match status" value="1"/>
</dbReference>
<feature type="domain" description="Transcription regulator TrmB N-terminal" evidence="1">
    <location>
        <begin position="8"/>
        <end position="71"/>
    </location>
</feature>
<dbReference type="Proteomes" id="UP000229362">
    <property type="component" value="Unassembled WGS sequence"/>
</dbReference>
<dbReference type="Gene3D" id="1.10.10.10">
    <property type="entry name" value="Winged helix-like DNA-binding domain superfamily/Winged helix DNA-binding domain"/>
    <property type="match status" value="1"/>
</dbReference>
<sequence length="269" mass="31079">MQSLETILQSVGISERAIQVYLRLLDTGPASARQLADNLSIPRPSVYDHLKLLVSNDLVIERQQENKRIFAVGDTNVIQHLLRDKIKSLEDSTATFTRLLPTLQVQAKSIEPKIKFYVGVDGIKSVLRDLLWYENIETYTMWPISDMVHVLGREYLEQLNRKRIRNRISIKGVWPSDKIVSLQKYPFLGTGKGHLRELRVAPPQMTWSMSYWLYADKAAFISSKKEVFGFLVHSQDFAELMKMQFDAIWSLAKPLPKQPPYIDDFLRTV</sequence>
<evidence type="ECO:0000313" key="3">
    <source>
        <dbReference type="Proteomes" id="UP000229362"/>
    </source>
</evidence>
<dbReference type="CDD" id="cd00090">
    <property type="entry name" value="HTH_ARSR"/>
    <property type="match status" value="1"/>
</dbReference>
<proteinExistence type="predicted"/>